<accession>A0A1I5FQT2</accession>
<protein>
    <submittedName>
        <fullName evidence="1">Uncharacterized protein</fullName>
    </submittedName>
</protein>
<dbReference type="EMBL" id="FOWC01000001">
    <property type="protein sequence ID" value="SFO26158.1"/>
    <property type="molecule type" value="Genomic_DNA"/>
</dbReference>
<sequence length="178" mass="19416">MTRPFPSRVTVSCAYGRDRSALDLLRVHIGEDEMPARGEDPGELRDHRSQVRHVRQRETAQHDVLRTVVDRKFMQVSDESRVSLGVAEHLGRTVNGDDVVAAFGQKAGETSGAAGSVERMTGRDSVEDRREVGLVSEGSVLAGVIRGGPTSVTILRGELRYLDPLGQVVVSKQRADLS</sequence>
<reference evidence="1 2" key="1">
    <citation type="submission" date="2016-10" db="EMBL/GenBank/DDBJ databases">
        <authorList>
            <person name="de Groot N.N."/>
        </authorList>
    </citation>
    <scope>NUCLEOTIDE SEQUENCE [LARGE SCALE GENOMIC DNA]</scope>
    <source>
        <strain evidence="1 2">DSM 44637</strain>
    </source>
</reference>
<proteinExistence type="predicted"/>
<dbReference type="AlphaFoldDB" id="A0A1I5FQT2"/>
<gene>
    <name evidence="1" type="ORF">SAMN05421854_1011252</name>
</gene>
<evidence type="ECO:0000313" key="2">
    <source>
        <dbReference type="Proteomes" id="UP000199137"/>
    </source>
</evidence>
<name>A0A1I5FQT2_9PSEU</name>
<organism evidence="1 2">
    <name type="scientific">Amycolatopsis rubida</name>
    <dbReference type="NCBI Taxonomy" id="112413"/>
    <lineage>
        <taxon>Bacteria</taxon>
        <taxon>Bacillati</taxon>
        <taxon>Actinomycetota</taxon>
        <taxon>Actinomycetes</taxon>
        <taxon>Pseudonocardiales</taxon>
        <taxon>Pseudonocardiaceae</taxon>
        <taxon>Amycolatopsis</taxon>
    </lineage>
</organism>
<dbReference type="Proteomes" id="UP000199137">
    <property type="component" value="Unassembled WGS sequence"/>
</dbReference>
<evidence type="ECO:0000313" key="1">
    <source>
        <dbReference type="EMBL" id="SFO26158.1"/>
    </source>
</evidence>